<protein>
    <submittedName>
        <fullName evidence="9">Raffinose/stachyose/melibiose transport system permease protein</fullName>
    </submittedName>
</protein>
<dbReference type="GO" id="GO:0005886">
    <property type="term" value="C:plasma membrane"/>
    <property type="evidence" value="ECO:0007669"/>
    <property type="project" value="UniProtKB-SubCell"/>
</dbReference>
<dbReference type="AlphaFoldDB" id="A0A1X7HR49"/>
<feature type="transmembrane region" description="Helical" evidence="7">
    <location>
        <begin position="185"/>
        <end position="206"/>
    </location>
</feature>
<dbReference type="Gene3D" id="1.10.3720.10">
    <property type="entry name" value="MetI-like"/>
    <property type="match status" value="1"/>
</dbReference>
<dbReference type="PANTHER" id="PTHR43744:SF12">
    <property type="entry name" value="ABC TRANSPORTER PERMEASE PROTEIN MG189-RELATED"/>
    <property type="match status" value="1"/>
</dbReference>
<feature type="transmembrane region" description="Helical" evidence="7">
    <location>
        <begin position="240"/>
        <end position="260"/>
    </location>
</feature>
<feature type="transmembrane region" description="Helical" evidence="7">
    <location>
        <begin position="141"/>
        <end position="164"/>
    </location>
</feature>
<proteinExistence type="inferred from homology"/>
<dbReference type="CDD" id="cd06261">
    <property type="entry name" value="TM_PBP2"/>
    <property type="match status" value="1"/>
</dbReference>
<dbReference type="InterPro" id="IPR000515">
    <property type="entry name" value="MetI-like"/>
</dbReference>
<reference evidence="9 10" key="1">
    <citation type="submission" date="2017-04" db="EMBL/GenBank/DDBJ databases">
        <authorList>
            <person name="Afonso C.L."/>
            <person name="Miller P.J."/>
            <person name="Scott M.A."/>
            <person name="Spackman E."/>
            <person name="Goraichik I."/>
            <person name="Dimitrov K.M."/>
            <person name="Suarez D.L."/>
            <person name="Swayne D.E."/>
        </authorList>
    </citation>
    <scope>NUCLEOTIDE SEQUENCE [LARGE SCALE GENOMIC DNA]</scope>
    <source>
        <strain evidence="9 10">N3/975</strain>
    </source>
</reference>
<keyword evidence="4 7" id="KW-0812">Transmembrane</keyword>
<feature type="transmembrane region" description="Helical" evidence="7">
    <location>
        <begin position="73"/>
        <end position="94"/>
    </location>
</feature>
<feature type="transmembrane region" description="Helical" evidence="7">
    <location>
        <begin position="106"/>
        <end position="126"/>
    </location>
</feature>
<evidence type="ECO:0000259" key="8">
    <source>
        <dbReference type="PROSITE" id="PS50928"/>
    </source>
</evidence>
<dbReference type="SUPFAM" id="SSF161098">
    <property type="entry name" value="MetI-like"/>
    <property type="match status" value="1"/>
</dbReference>
<evidence type="ECO:0000256" key="2">
    <source>
        <dbReference type="ARBA" id="ARBA00022448"/>
    </source>
</evidence>
<keyword evidence="2 7" id="KW-0813">Transport</keyword>
<keyword evidence="10" id="KW-1185">Reference proteome</keyword>
<dbReference type="PANTHER" id="PTHR43744">
    <property type="entry name" value="ABC TRANSPORTER PERMEASE PROTEIN MG189-RELATED-RELATED"/>
    <property type="match status" value="1"/>
</dbReference>
<comment type="similarity">
    <text evidence="7">Belongs to the binding-protein-dependent transport system permease family.</text>
</comment>
<evidence type="ECO:0000256" key="7">
    <source>
        <dbReference type="RuleBase" id="RU363032"/>
    </source>
</evidence>
<evidence type="ECO:0000256" key="1">
    <source>
        <dbReference type="ARBA" id="ARBA00004651"/>
    </source>
</evidence>
<gene>
    <name evidence="9" type="ORF">SAMN05661091_5458</name>
</gene>
<keyword evidence="3" id="KW-1003">Cell membrane</keyword>
<sequence>MKTRLPFKMVSYAFLGIGALFILAPIYLTLSIAMKTRAETTTNFFSPPSSLYLDNFISVINKANFWGMVQNSAFITIVSLLFMLIAIPMVSYAISRNINNLYYKWVYTIILMGIFVPFQAIMLPIYRHMGNLELLNQPGLIIMYVTLSFSQGLFLCVGFLKNIPLELDQASKIDGCGVWLTFSRIIYPLMLPIIATILILNSLWIWNDFQLPLIMLNRHPDFWTLPLFIYNFKTESSFDYTLAFAAFSLSMAPIAIVYVFTQKYIIGGLTEGSIK</sequence>
<dbReference type="RefSeq" id="WP_208916065.1">
    <property type="nucleotide sequence ID" value="NZ_LT840184.1"/>
</dbReference>
<feature type="domain" description="ABC transmembrane type-1" evidence="8">
    <location>
        <begin position="69"/>
        <end position="261"/>
    </location>
</feature>
<dbReference type="PROSITE" id="PS50928">
    <property type="entry name" value="ABC_TM1"/>
    <property type="match status" value="1"/>
</dbReference>
<evidence type="ECO:0000256" key="5">
    <source>
        <dbReference type="ARBA" id="ARBA00022989"/>
    </source>
</evidence>
<comment type="subcellular location">
    <subcellularLocation>
        <location evidence="1 7">Cell membrane</location>
        <topology evidence="1 7">Multi-pass membrane protein</topology>
    </subcellularLocation>
</comment>
<dbReference type="Pfam" id="PF00528">
    <property type="entry name" value="BPD_transp_1"/>
    <property type="match status" value="1"/>
</dbReference>
<dbReference type="Proteomes" id="UP000192940">
    <property type="component" value="Chromosome I"/>
</dbReference>
<evidence type="ECO:0000256" key="3">
    <source>
        <dbReference type="ARBA" id="ARBA00022475"/>
    </source>
</evidence>
<dbReference type="EMBL" id="LT840184">
    <property type="protein sequence ID" value="SMF91446.1"/>
    <property type="molecule type" value="Genomic_DNA"/>
</dbReference>
<keyword evidence="5 7" id="KW-1133">Transmembrane helix</keyword>
<accession>A0A1X7HR49</accession>
<evidence type="ECO:0000313" key="10">
    <source>
        <dbReference type="Proteomes" id="UP000192940"/>
    </source>
</evidence>
<organism evidence="9 10">
    <name type="scientific">Paenibacillus uliginis N3/975</name>
    <dbReference type="NCBI Taxonomy" id="1313296"/>
    <lineage>
        <taxon>Bacteria</taxon>
        <taxon>Bacillati</taxon>
        <taxon>Bacillota</taxon>
        <taxon>Bacilli</taxon>
        <taxon>Bacillales</taxon>
        <taxon>Paenibacillaceae</taxon>
        <taxon>Paenibacillus</taxon>
    </lineage>
</organism>
<dbReference type="InterPro" id="IPR035906">
    <property type="entry name" value="MetI-like_sf"/>
</dbReference>
<dbReference type="STRING" id="1313296.SAMN05661091_5458"/>
<keyword evidence="6 7" id="KW-0472">Membrane</keyword>
<evidence type="ECO:0000256" key="4">
    <source>
        <dbReference type="ARBA" id="ARBA00022692"/>
    </source>
</evidence>
<name>A0A1X7HR49_9BACL</name>
<evidence type="ECO:0000256" key="6">
    <source>
        <dbReference type="ARBA" id="ARBA00023136"/>
    </source>
</evidence>
<dbReference type="GO" id="GO:0055085">
    <property type="term" value="P:transmembrane transport"/>
    <property type="evidence" value="ECO:0007669"/>
    <property type="project" value="InterPro"/>
</dbReference>
<feature type="transmembrane region" description="Helical" evidence="7">
    <location>
        <begin position="12"/>
        <end position="34"/>
    </location>
</feature>
<evidence type="ECO:0000313" key="9">
    <source>
        <dbReference type="EMBL" id="SMF91446.1"/>
    </source>
</evidence>